<organism evidence="1 2">
    <name type="scientific">Scleroderma citrinum Foug A</name>
    <dbReference type="NCBI Taxonomy" id="1036808"/>
    <lineage>
        <taxon>Eukaryota</taxon>
        <taxon>Fungi</taxon>
        <taxon>Dikarya</taxon>
        <taxon>Basidiomycota</taxon>
        <taxon>Agaricomycotina</taxon>
        <taxon>Agaricomycetes</taxon>
        <taxon>Agaricomycetidae</taxon>
        <taxon>Boletales</taxon>
        <taxon>Sclerodermatineae</taxon>
        <taxon>Sclerodermataceae</taxon>
        <taxon>Scleroderma</taxon>
    </lineage>
</organism>
<dbReference type="HOGENOM" id="CLU_146429_0_0_1"/>
<dbReference type="InParanoid" id="A0A0C3DNU8"/>
<evidence type="ECO:0000313" key="1">
    <source>
        <dbReference type="EMBL" id="KIM57676.1"/>
    </source>
</evidence>
<proteinExistence type="predicted"/>
<dbReference type="AlphaFoldDB" id="A0A0C3DNU8"/>
<dbReference type="Proteomes" id="UP000053989">
    <property type="component" value="Unassembled WGS sequence"/>
</dbReference>
<dbReference type="OrthoDB" id="2684108at2759"/>
<sequence>HPGTMVQTGLNMGPRHARVLGWAKSFTKNLNYVEKVMQDQEVIGATSLMWSLVQLAVPQEITQHVMECLENEGLPNLATRNVQEGDGFQIVLDGQTFSFHTAKRAPPETYLAHGYVA</sequence>
<accession>A0A0C3DNU8</accession>
<reference evidence="1 2" key="1">
    <citation type="submission" date="2014-04" db="EMBL/GenBank/DDBJ databases">
        <authorList>
            <consortium name="DOE Joint Genome Institute"/>
            <person name="Kuo A."/>
            <person name="Kohler A."/>
            <person name="Nagy L.G."/>
            <person name="Floudas D."/>
            <person name="Copeland A."/>
            <person name="Barry K.W."/>
            <person name="Cichocki N."/>
            <person name="Veneault-Fourrey C."/>
            <person name="LaButti K."/>
            <person name="Lindquist E.A."/>
            <person name="Lipzen A."/>
            <person name="Lundell T."/>
            <person name="Morin E."/>
            <person name="Murat C."/>
            <person name="Sun H."/>
            <person name="Tunlid A."/>
            <person name="Henrissat B."/>
            <person name="Grigoriev I.V."/>
            <person name="Hibbett D.S."/>
            <person name="Martin F."/>
            <person name="Nordberg H.P."/>
            <person name="Cantor M.N."/>
            <person name="Hua S.X."/>
        </authorList>
    </citation>
    <scope>NUCLEOTIDE SEQUENCE [LARGE SCALE GENOMIC DNA]</scope>
    <source>
        <strain evidence="1 2">Foug A</strain>
    </source>
</reference>
<dbReference type="EMBL" id="KN822097">
    <property type="protein sequence ID" value="KIM57676.1"/>
    <property type="molecule type" value="Genomic_DNA"/>
</dbReference>
<feature type="non-terminal residue" evidence="1">
    <location>
        <position position="1"/>
    </location>
</feature>
<protein>
    <submittedName>
        <fullName evidence="1">Uncharacterized protein</fullName>
    </submittedName>
</protein>
<keyword evidence="2" id="KW-1185">Reference proteome</keyword>
<gene>
    <name evidence="1" type="ORF">SCLCIDRAFT_129948</name>
</gene>
<dbReference type="STRING" id="1036808.A0A0C3DNU8"/>
<evidence type="ECO:0000313" key="2">
    <source>
        <dbReference type="Proteomes" id="UP000053989"/>
    </source>
</evidence>
<name>A0A0C3DNU8_9AGAM</name>
<reference evidence="2" key="2">
    <citation type="submission" date="2015-01" db="EMBL/GenBank/DDBJ databases">
        <title>Evolutionary Origins and Diversification of the Mycorrhizal Mutualists.</title>
        <authorList>
            <consortium name="DOE Joint Genome Institute"/>
            <consortium name="Mycorrhizal Genomics Consortium"/>
            <person name="Kohler A."/>
            <person name="Kuo A."/>
            <person name="Nagy L.G."/>
            <person name="Floudas D."/>
            <person name="Copeland A."/>
            <person name="Barry K.W."/>
            <person name="Cichocki N."/>
            <person name="Veneault-Fourrey C."/>
            <person name="LaButti K."/>
            <person name="Lindquist E.A."/>
            <person name="Lipzen A."/>
            <person name="Lundell T."/>
            <person name="Morin E."/>
            <person name="Murat C."/>
            <person name="Riley R."/>
            <person name="Ohm R."/>
            <person name="Sun H."/>
            <person name="Tunlid A."/>
            <person name="Henrissat B."/>
            <person name="Grigoriev I.V."/>
            <person name="Hibbett D.S."/>
            <person name="Martin F."/>
        </authorList>
    </citation>
    <scope>NUCLEOTIDE SEQUENCE [LARGE SCALE GENOMIC DNA]</scope>
    <source>
        <strain evidence="2">Foug A</strain>
    </source>
</reference>